<dbReference type="GO" id="GO:0035295">
    <property type="term" value="P:tube development"/>
    <property type="evidence" value="ECO:0007669"/>
    <property type="project" value="UniProtKB-ARBA"/>
</dbReference>
<dbReference type="InterPro" id="IPR009057">
    <property type="entry name" value="Homeodomain-like_sf"/>
</dbReference>
<evidence type="ECO:0000256" key="7">
    <source>
        <dbReference type="SAM" id="MobiDB-lite"/>
    </source>
</evidence>
<feature type="region of interest" description="Disordered" evidence="7">
    <location>
        <begin position="110"/>
        <end position="149"/>
    </location>
</feature>
<evidence type="ECO:0000256" key="5">
    <source>
        <dbReference type="ARBA" id="ARBA00023163"/>
    </source>
</evidence>
<dbReference type="GO" id="GO:0031016">
    <property type="term" value="P:pancreas development"/>
    <property type="evidence" value="ECO:0007669"/>
    <property type="project" value="UniProtKB-ARBA"/>
</dbReference>
<feature type="non-terminal residue" evidence="9">
    <location>
        <position position="1"/>
    </location>
</feature>
<accession>A0A7L3UPG5</accession>
<evidence type="ECO:0000259" key="8">
    <source>
        <dbReference type="PROSITE" id="PS51818"/>
    </source>
</evidence>
<keyword evidence="3" id="KW-0238">DNA-binding</keyword>
<feature type="region of interest" description="Disordered" evidence="7">
    <location>
        <begin position="238"/>
        <end position="334"/>
    </location>
</feature>
<dbReference type="InterPro" id="IPR039350">
    <property type="entry name" value="Prospero_homeodomain"/>
</dbReference>
<keyword evidence="5" id="KW-0804">Transcription</keyword>
<feature type="non-terminal residue" evidence="9">
    <location>
        <position position="548"/>
    </location>
</feature>
<feature type="compositionally biased region" description="Basic and acidic residues" evidence="7">
    <location>
        <begin position="39"/>
        <end position="52"/>
    </location>
</feature>
<evidence type="ECO:0000313" key="9">
    <source>
        <dbReference type="EMBL" id="NXV53992.1"/>
    </source>
</evidence>
<dbReference type="PANTHER" id="PTHR12198:SF5">
    <property type="entry name" value="PROSPERO HOMEOBOX PROTEIN 2"/>
    <property type="match status" value="1"/>
</dbReference>
<evidence type="ECO:0000256" key="6">
    <source>
        <dbReference type="ARBA" id="ARBA00023242"/>
    </source>
</evidence>
<dbReference type="EMBL" id="VZUE01051070">
    <property type="protein sequence ID" value="NXV53992.1"/>
    <property type="molecule type" value="Genomic_DNA"/>
</dbReference>
<dbReference type="GO" id="GO:0048646">
    <property type="term" value="P:anatomical structure formation involved in morphogenesis"/>
    <property type="evidence" value="ECO:0007669"/>
    <property type="project" value="UniProtKB-ARBA"/>
</dbReference>
<comment type="subcellular location">
    <subcellularLocation>
        <location evidence="1">Nucleus</location>
    </subcellularLocation>
</comment>
<dbReference type="SUPFAM" id="SSF46689">
    <property type="entry name" value="Homeodomain-like"/>
    <property type="match status" value="1"/>
</dbReference>
<dbReference type="GO" id="GO:0070365">
    <property type="term" value="P:hepatocyte differentiation"/>
    <property type="evidence" value="ECO:0007669"/>
    <property type="project" value="UniProtKB-ARBA"/>
</dbReference>
<dbReference type="PROSITE" id="PS51818">
    <property type="entry name" value="HOMEO_PROSPERO"/>
    <property type="match status" value="1"/>
</dbReference>
<evidence type="ECO:0000313" key="10">
    <source>
        <dbReference type="Proteomes" id="UP000535478"/>
    </source>
</evidence>
<evidence type="ECO:0000256" key="3">
    <source>
        <dbReference type="ARBA" id="ARBA00023125"/>
    </source>
</evidence>
<feature type="compositionally biased region" description="Low complexity" evidence="7">
    <location>
        <begin position="299"/>
        <end position="312"/>
    </location>
</feature>
<dbReference type="InterPro" id="IPR037131">
    <property type="entry name" value="Homeo_prospero_dom_sf"/>
</dbReference>
<keyword evidence="4" id="KW-0371">Homeobox</keyword>
<dbReference type="GO" id="GO:0000978">
    <property type="term" value="F:RNA polymerase II cis-regulatory region sequence-specific DNA binding"/>
    <property type="evidence" value="ECO:0007669"/>
    <property type="project" value="TreeGrafter"/>
</dbReference>
<dbReference type="GO" id="GO:0060042">
    <property type="term" value="P:retina morphogenesis in camera-type eye"/>
    <property type="evidence" value="ECO:0007669"/>
    <property type="project" value="UniProtKB-ARBA"/>
</dbReference>
<protein>
    <submittedName>
        <fullName evidence="9">PROX1 protein</fullName>
    </submittedName>
</protein>
<reference evidence="9 10" key="1">
    <citation type="submission" date="2019-09" db="EMBL/GenBank/DDBJ databases">
        <title>Bird 10,000 Genomes (B10K) Project - Family phase.</title>
        <authorList>
            <person name="Zhang G."/>
        </authorList>
    </citation>
    <scope>NUCLEOTIDE SEQUENCE [LARGE SCALE GENOMIC DNA]</scope>
    <source>
        <strain evidence="9">OUT-0019</strain>
        <tissue evidence="9">Blood</tissue>
    </source>
</reference>
<dbReference type="InterPro" id="IPR023082">
    <property type="entry name" value="Homeo_prospero_dom"/>
</dbReference>
<evidence type="ECO:0000256" key="4">
    <source>
        <dbReference type="ARBA" id="ARBA00023155"/>
    </source>
</evidence>
<dbReference type="GO" id="GO:0000981">
    <property type="term" value="F:DNA-binding transcription factor activity, RNA polymerase II-specific"/>
    <property type="evidence" value="ECO:0007669"/>
    <property type="project" value="TreeGrafter"/>
</dbReference>
<feature type="compositionally biased region" description="Polar residues" evidence="7">
    <location>
        <begin position="247"/>
        <end position="274"/>
    </location>
</feature>
<dbReference type="Proteomes" id="UP000535478">
    <property type="component" value="Unassembled WGS sequence"/>
</dbReference>
<keyword evidence="6" id="KW-0539">Nucleus</keyword>
<feature type="domain" description="Prospero" evidence="8">
    <location>
        <begin position="388"/>
        <end position="546"/>
    </location>
</feature>
<keyword evidence="2" id="KW-0805">Transcription regulation</keyword>
<keyword evidence="10" id="KW-1185">Reference proteome</keyword>
<comment type="caution">
    <text evidence="9">The sequence shown here is derived from an EMBL/GenBank/DDBJ whole genome shotgun (WGS) entry which is preliminary data.</text>
</comment>
<dbReference type="GO" id="GO:0070309">
    <property type="term" value="P:lens fiber cell morphogenesis"/>
    <property type="evidence" value="ECO:0007669"/>
    <property type="project" value="UniProtKB-ARBA"/>
</dbReference>
<name>A0A7L3UPG5_URIAL</name>
<evidence type="ECO:0000256" key="2">
    <source>
        <dbReference type="ARBA" id="ARBA00023015"/>
    </source>
</evidence>
<dbReference type="GO" id="GO:0005634">
    <property type="term" value="C:nucleus"/>
    <property type="evidence" value="ECO:0007669"/>
    <property type="project" value="UniProtKB-SubCell"/>
</dbReference>
<dbReference type="PANTHER" id="PTHR12198">
    <property type="entry name" value="HOMEOBOX PROTEIN PROSPERO/PROX-1/CEH-26"/>
    <property type="match status" value="1"/>
</dbReference>
<gene>
    <name evidence="9" type="primary">Prox1</name>
    <name evidence="9" type="ORF">URIAAL_R05960</name>
</gene>
<dbReference type="GO" id="GO:0007417">
    <property type="term" value="P:central nervous system development"/>
    <property type="evidence" value="ECO:0007669"/>
    <property type="project" value="UniProtKB-ARBA"/>
</dbReference>
<dbReference type="GO" id="GO:0005737">
    <property type="term" value="C:cytoplasm"/>
    <property type="evidence" value="ECO:0007669"/>
    <property type="project" value="UniProtKB-ARBA"/>
</dbReference>
<sequence>DQLSDQHLRAKRARVESIIQGMSLPPTPLAFGTGLEAAFGHERERGGEMPRDSKRKPRVPQQGAGAAGRVAPVGGSPHAEGCQQLKEQLCFLEQQLRWLHEKFSQVCDSGDAAQSQEGAEKAHPLPGKPGNRPDKNSATATSDLCKAPLQRSVLEVHGPEEEEDRGDTGGLPSAARVLSQALKHELAGVTSRVVDSVLKTIWPKAASHLLQQHRSLPVPGPGARREYFAAGKCRKPLAKPSPMSAPGSLSSPQAAALSGTSAKSPGSHAGSFSSKGVRKPCHVPNMGYPPGSATPVQDSQLLSQLLGHSQHGPWGNSSCGSPRAPDRGPPESLNLHWGTVKLRSSVVRQQQQQQHPLSLSPADGQRSGMCQAGQAAACRLSLTPRQIQEALTPGHLKKAKLMFFFTRYPSSTLLKTYFLDVQFSRCITSQLIKWFSNFREFYYIQVEKFARQALLEGVVDAGALRVSRDSELFRALNTHYNKGNDFEVPGRFLEVASLTLREFFSAVRAGKDADPSWKKPIYKIISKLDSDIPEGFKATSCSQELLRS</sequence>
<dbReference type="Pfam" id="PF05044">
    <property type="entry name" value="HPD"/>
    <property type="match status" value="1"/>
</dbReference>
<dbReference type="FunFam" id="1.10.10.500:FF:000001">
    <property type="entry name" value="Prospero homeobox protein 1"/>
    <property type="match status" value="1"/>
</dbReference>
<dbReference type="AlphaFoldDB" id="A0A7L3UPG5"/>
<dbReference type="Gene3D" id="1.10.10.500">
    <property type="entry name" value="Homeo-prospero domain"/>
    <property type="match status" value="1"/>
</dbReference>
<feature type="compositionally biased region" description="Low complexity" evidence="7">
    <location>
        <begin position="59"/>
        <end position="75"/>
    </location>
</feature>
<evidence type="ECO:0000256" key="1">
    <source>
        <dbReference type="ARBA" id="ARBA00004123"/>
    </source>
</evidence>
<dbReference type="GO" id="GO:0001945">
    <property type="term" value="P:lymph vessel development"/>
    <property type="evidence" value="ECO:0007669"/>
    <property type="project" value="UniProtKB-ARBA"/>
</dbReference>
<feature type="region of interest" description="Disordered" evidence="7">
    <location>
        <begin position="39"/>
        <end position="79"/>
    </location>
</feature>
<dbReference type="GO" id="GO:0048598">
    <property type="term" value="P:embryonic morphogenesis"/>
    <property type="evidence" value="ECO:0007669"/>
    <property type="project" value="UniProtKB-ARBA"/>
</dbReference>
<proteinExistence type="predicted"/>
<organism evidence="9 10">
    <name type="scientific">Uria aalge</name>
    <name type="common">Common mure</name>
    <name type="synonym">Colymbus aalge</name>
    <dbReference type="NCBI Taxonomy" id="13746"/>
    <lineage>
        <taxon>Eukaryota</taxon>
        <taxon>Metazoa</taxon>
        <taxon>Chordata</taxon>
        <taxon>Craniata</taxon>
        <taxon>Vertebrata</taxon>
        <taxon>Euteleostomi</taxon>
        <taxon>Archelosauria</taxon>
        <taxon>Archosauria</taxon>
        <taxon>Dinosauria</taxon>
        <taxon>Saurischia</taxon>
        <taxon>Theropoda</taxon>
        <taxon>Coelurosauria</taxon>
        <taxon>Aves</taxon>
        <taxon>Neognathae</taxon>
        <taxon>Neoaves</taxon>
        <taxon>Charadriiformes</taxon>
        <taxon>Alcidae</taxon>
        <taxon>Uria</taxon>
    </lineage>
</organism>